<evidence type="ECO:0000313" key="1">
    <source>
        <dbReference type="EMBL" id="KIL57795.1"/>
    </source>
</evidence>
<reference evidence="1 2" key="1">
    <citation type="submission" date="2014-04" db="EMBL/GenBank/DDBJ databases">
        <title>Evolutionary Origins and Diversification of the Mycorrhizal Mutualists.</title>
        <authorList>
            <consortium name="DOE Joint Genome Institute"/>
            <consortium name="Mycorrhizal Genomics Consortium"/>
            <person name="Kohler A."/>
            <person name="Kuo A."/>
            <person name="Nagy L.G."/>
            <person name="Floudas D."/>
            <person name="Copeland A."/>
            <person name="Barry K.W."/>
            <person name="Cichocki N."/>
            <person name="Veneault-Fourrey C."/>
            <person name="LaButti K."/>
            <person name="Lindquist E.A."/>
            <person name="Lipzen A."/>
            <person name="Lundell T."/>
            <person name="Morin E."/>
            <person name="Murat C."/>
            <person name="Riley R."/>
            <person name="Ohm R."/>
            <person name="Sun H."/>
            <person name="Tunlid A."/>
            <person name="Henrissat B."/>
            <person name="Grigoriev I.V."/>
            <person name="Hibbett D.S."/>
            <person name="Martin F."/>
        </authorList>
    </citation>
    <scope>NUCLEOTIDE SEQUENCE [LARGE SCALE GENOMIC DNA]</scope>
    <source>
        <strain evidence="1 2">Koide BX008</strain>
    </source>
</reference>
<dbReference type="SUPFAM" id="SSF56112">
    <property type="entry name" value="Protein kinase-like (PK-like)"/>
    <property type="match status" value="1"/>
</dbReference>
<proteinExistence type="predicted"/>
<dbReference type="HOGENOM" id="CLU_2764629_0_0_1"/>
<dbReference type="InterPro" id="IPR011009">
    <property type="entry name" value="Kinase-like_dom_sf"/>
</dbReference>
<gene>
    <name evidence="1" type="ORF">M378DRAFT_171305</name>
</gene>
<organism evidence="1 2">
    <name type="scientific">Amanita muscaria (strain Koide BX008)</name>
    <dbReference type="NCBI Taxonomy" id="946122"/>
    <lineage>
        <taxon>Eukaryota</taxon>
        <taxon>Fungi</taxon>
        <taxon>Dikarya</taxon>
        <taxon>Basidiomycota</taxon>
        <taxon>Agaricomycotina</taxon>
        <taxon>Agaricomycetes</taxon>
        <taxon>Agaricomycetidae</taxon>
        <taxon>Agaricales</taxon>
        <taxon>Pluteineae</taxon>
        <taxon>Amanitaceae</taxon>
        <taxon>Amanita</taxon>
    </lineage>
</organism>
<feature type="non-terminal residue" evidence="1">
    <location>
        <position position="1"/>
    </location>
</feature>
<feature type="non-terminal residue" evidence="1">
    <location>
        <position position="70"/>
    </location>
</feature>
<keyword evidence="2" id="KW-1185">Reference proteome</keyword>
<dbReference type="OrthoDB" id="26722at2759"/>
<protein>
    <submittedName>
        <fullName evidence="1">Uncharacterized protein</fullName>
    </submittedName>
</protein>
<dbReference type="EMBL" id="KN818357">
    <property type="protein sequence ID" value="KIL57795.1"/>
    <property type="molecule type" value="Genomic_DNA"/>
</dbReference>
<dbReference type="Gene3D" id="1.10.510.10">
    <property type="entry name" value="Transferase(Phosphotransferase) domain 1"/>
    <property type="match status" value="1"/>
</dbReference>
<dbReference type="AlphaFoldDB" id="A0A0C2S505"/>
<dbReference type="Proteomes" id="UP000054549">
    <property type="component" value="Unassembled WGS sequence"/>
</dbReference>
<dbReference type="InParanoid" id="A0A0C2S505"/>
<evidence type="ECO:0000313" key="2">
    <source>
        <dbReference type="Proteomes" id="UP000054549"/>
    </source>
</evidence>
<accession>A0A0C2S505</accession>
<sequence length="70" mass="8151">VPYDDIRKLQRDTIVKRPTEPEIREDAWQLIQRCCAEDPESRPTIDEVVQEMESWDMESEIATPASDSDS</sequence>
<name>A0A0C2S505_AMAMK</name>